<dbReference type="Proteomes" id="UP001153069">
    <property type="component" value="Unassembled WGS sequence"/>
</dbReference>
<comment type="caution">
    <text evidence="1">The sequence shown here is derived from an EMBL/GenBank/DDBJ whole genome shotgun (WGS) entry which is preliminary data.</text>
</comment>
<accession>A0A9N8HD30</accession>
<proteinExistence type="predicted"/>
<dbReference type="AlphaFoldDB" id="A0A9N8HD30"/>
<evidence type="ECO:0000313" key="1">
    <source>
        <dbReference type="EMBL" id="CAB9507940.1"/>
    </source>
</evidence>
<protein>
    <submittedName>
        <fullName evidence="1">Uncharacterized protein</fullName>
    </submittedName>
</protein>
<evidence type="ECO:0000313" key="2">
    <source>
        <dbReference type="Proteomes" id="UP001153069"/>
    </source>
</evidence>
<keyword evidence="2" id="KW-1185">Reference proteome</keyword>
<sequence>MNETHDTGKSIHGYFEERYAPHVPVIMLDDFVRAHVKEQARQHIHEGYDNNCHVFALVQKVAAKADAFHLVHRLKYDCRDCFELASRLGR</sequence>
<organism evidence="1 2">
    <name type="scientific">Seminavis robusta</name>
    <dbReference type="NCBI Taxonomy" id="568900"/>
    <lineage>
        <taxon>Eukaryota</taxon>
        <taxon>Sar</taxon>
        <taxon>Stramenopiles</taxon>
        <taxon>Ochrophyta</taxon>
        <taxon>Bacillariophyta</taxon>
        <taxon>Bacillariophyceae</taxon>
        <taxon>Bacillariophycidae</taxon>
        <taxon>Naviculales</taxon>
        <taxon>Naviculaceae</taxon>
        <taxon>Seminavis</taxon>
    </lineage>
</organism>
<reference evidence="1" key="1">
    <citation type="submission" date="2020-06" db="EMBL/GenBank/DDBJ databases">
        <authorList>
            <consortium name="Plant Systems Biology data submission"/>
        </authorList>
    </citation>
    <scope>NUCLEOTIDE SEQUENCE</scope>
    <source>
        <strain evidence="1">D6</strain>
    </source>
</reference>
<dbReference type="EMBL" id="CAICTM010000325">
    <property type="protein sequence ID" value="CAB9507940.1"/>
    <property type="molecule type" value="Genomic_DNA"/>
</dbReference>
<name>A0A9N8HD30_9STRA</name>
<gene>
    <name evidence="1" type="ORF">SEMRO_326_G118040.1</name>
</gene>